<evidence type="ECO:0000313" key="4">
    <source>
        <dbReference type="EMBL" id="ABJ88583.1"/>
    </source>
</evidence>
<dbReference type="HOGENOM" id="CLU_419717_0_0_0"/>
<dbReference type="InterPro" id="IPR043504">
    <property type="entry name" value="Peptidase_S1_PA_chymotrypsin"/>
</dbReference>
<reference evidence="4" key="1">
    <citation type="submission" date="2006-10" db="EMBL/GenBank/DDBJ databases">
        <title>Complete sequence of Solibacter usitatus Ellin6076.</title>
        <authorList>
            <consortium name="US DOE Joint Genome Institute"/>
            <person name="Copeland A."/>
            <person name="Lucas S."/>
            <person name="Lapidus A."/>
            <person name="Barry K."/>
            <person name="Detter J.C."/>
            <person name="Glavina del Rio T."/>
            <person name="Hammon N."/>
            <person name="Israni S."/>
            <person name="Dalin E."/>
            <person name="Tice H."/>
            <person name="Pitluck S."/>
            <person name="Thompson L.S."/>
            <person name="Brettin T."/>
            <person name="Bruce D."/>
            <person name="Han C."/>
            <person name="Tapia R."/>
            <person name="Gilna P."/>
            <person name="Schmutz J."/>
            <person name="Larimer F."/>
            <person name="Land M."/>
            <person name="Hauser L."/>
            <person name="Kyrpides N."/>
            <person name="Mikhailova N."/>
            <person name="Janssen P.H."/>
            <person name="Kuske C.R."/>
            <person name="Richardson P."/>
        </authorList>
    </citation>
    <scope>NUCLEOTIDE SEQUENCE</scope>
    <source>
        <strain evidence="4">Ellin6076</strain>
    </source>
</reference>
<dbReference type="AlphaFoldDB" id="Q01P37"/>
<dbReference type="SUPFAM" id="SSF50494">
    <property type="entry name" value="Trypsin-like serine proteases"/>
    <property type="match status" value="1"/>
</dbReference>
<evidence type="ECO:0000256" key="1">
    <source>
        <dbReference type="SAM" id="SignalP"/>
    </source>
</evidence>
<dbReference type="Pfam" id="PF19190">
    <property type="entry name" value="BACON_2"/>
    <property type="match status" value="1"/>
</dbReference>
<proteinExistence type="predicted"/>
<evidence type="ECO:0000259" key="2">
    <source>
        <dbReference type="Pfam" id="PF00089"/>
    </source>
</evidence>
<dbReference type="InParanoid" id="Q01P37"/>
<dbReference type="KEGG" id="sus:Acid_7684"/>
<dbReference type="Pfam" id="PF00089">
    <property type="entry name" value="Trypsin"/>
    <property type="match status" value="1"/>
</dbReference>
<dbReference type="InterPro" id="IPR024361">
    <property type="entry name" value="BACON"/>
</dbReference>
<name>Q01P37_SOLUE</name>
<feature type="domain" description="Peptidase S1" evidence="2">
    <location>
        <begin position="231"/>
        <end position="417"/>
    </location>
</feature>
<dbReference type="InterPro" id="IPR013783">
    <property type="entry name" value="Ig-like_fold"/>
</dbReference>
<dbReference type="OrthoDB" id="128721at2"/>
<dbReference type="PANTHER" id="PTHR36234">
    <property type="entry name" value="LYSYL ENDOPEPTIDASE"/>
    <property type="match status" value="1"/>
</dbReference>
<organism evidence="4">
    <name type="scientific">Solibacter usitatus (strain Ellin6076)</name>
    <dbReference type="NCBI Taxonomy" id="234267"/>
    <lineage>
        <taxon>Bacteria</taxon>
        <taxon>Pseudomonadati</taxon>
        <taxon>Acidobacteriota</taxon>
        <taxon>Terriglobia</taxon>
        <taxon>Bryobacterales</taxon>
        <taxon>Solibacteraceae</taxon>
        <taxon>Candidatus Solibacter</taxon>
    </lineage>
</organism>
<protein>
    <submittedName>
        <fullName evidence="4">Uncharacterized protein</fullName>
    </submittedName>
</protein>
<sequence length="653" mass="69218" precursor="true">MRVFSISVCALGLSLSVATAQQPLRKEPARFTGPDRVSRVEARPPGMRLGLRTPREIALASLSESEMARLAEPGSRLKTGIRRTLAPHAMVAGNWETTSEGTRLWRMAIRSPGSHGMRVEFENFSVGEGRVWVHDGLHIAGPYTGRGAYDDGHFWSGAVFSASAIVEYEPAPGTPLELQPPFEIRAITHQSRTALDTTAGKKDPADYCELDVNCYPDWHTSLSSVGMISFVDNGDELLCSGSLVSTRDNSFKPYFLTAGHCVNNEAAARTVEAYWTYQTPACGSAAPATFTSSLKSTVGAHLVSSGAIADGDFSLILLADAPSGTTFAGWDTADPPFSTGVTGIHHPSGSWKRISFGQRAGDATTDVEGNTAAGNLFLQVQWNDGRVEHGSSGSPLFSAPGVIVGSLSYGEVLEDGTVCTINPSVAGYSRFSNTYSHISDYLENLPAIQVTAAQPKVNFTVVNHAAPAAQSVQLTTQATGQVTYKLRADASWIKLSSMTGNVSSKTPATVSVTVDTAQLNAAGQYSGTITILSGAAAPQFINVTATVRVDQSNVIPSISPATVVQAGGWSLQIRLLETGGSATHVTALKFNGVDYTSSINIWFGTNAIAANGAIIAPLSGQGMYPPGDQYFEFWGVDDASGQPWYRVATVTFR</sequence>
<dbReference type="InterPro" id="IPR009003">
    <property type="entry name" value="Peptidase_S1_PA"/>
</dbReference>
<dbReference type="Gene3D" id="2.60.40.10">
    <property type="entry name" value="Immunoglobulins"/>
    <property type="match status" value="1"/>
</dbReference>
<feature type="chain" id="PRO_5004162889" evidence="1">
    <location>
        <begin position="21"/>
        <end position="653"/>
    </location>
</feature>
<dbReference type="eggNOG" id="COG5640">
    <property type="taxonomic scope" value="Bacteria"/>
</dbReference>
<dbReference type="InterPro" id="IPR018114">
    <property type="entry name" value="TRYPSIN_HIS"/>
</dbReference>
<gene>
    <name evidence="4" type="ordered locus">Acid_7684</name>
</gene>
<dbReference type="InterPro" id="IPR001254">
    <property type="entry name" value="Trypsin_dom"/>
</dbReference>
<dbReference type="GO" id="GO:0004252">
    <property type="term" value="F:serine-type endopeptidase activity"/>
    <property type="evidence" value="ECO:0007669"/>
    <property type="project" value="InterPro"/>
</dbReference>
<accession>Q01P37</accession>
<feature type="signal peptide" evidence="1">
    <location>
        <begin position="1"/>
        <end position="20"/>
    </location>
</feature>
<evidence type="ECO:0000259" key="3">
    <source>
        <dbReference type="Pfam" id="PF19190"/>
    </source>
</evidence>
<dbReference type="PROSITE" id="PS00134">
    <property type="entry name" value="TRYPSIN_HIS"/>
    <property type="match status" value="1"/>
</dbReference>
<dbReference type="PANTHER" id="PTHR36234:SF5">
    <property type="entry name" value="LYSYL ENDOPEPTIDASE"/>
    <property type="match status" value="1"/>
</dbReference>
<dbReference type="STRING" id="234267.Acid_7684"/>
<dbReference type="Gene3D" id="2.40.10.10">
    <property type="entry name" value="Trypsin-like serine proteases"/>
    <property type="match status" value="2"/>
</dbReference>
<feature type="domain" description="BACON" evidence="3">
    <location>
        <begin position="464"/>
        <end position="546"/>
    </location>
</feature>
<keyword evidence="1" id="KW-0732">Signal</keyword>
<dbReference type="GO" id="GO:0006508">
    <property type="term" value="P:proteolysis"/>
    <property type="evidence" value="ECO:0007669"/>
    <property type="project" value="InterPro"/>
</dbReference>
<dbReference type="EMBL" id="CP000473">
    <property type="protein sequence ID" value="ABJ88583.1"/>
    <property type="molecule type" value="Genomic_DNA"/>
</dbReference>